<organism evidence="3 4">
    <name type="scientific">Catellatospora citrea</name>
    <dbReference type="NCBI Taxonomy" id="53366"/>
    <lineage>
        <taxon>Bacteria</taxon>
        <taxon>Bacillati</taxon>
        <taxon>Actinomycetota</taxon>
        <taxon>Actinomycetes</taxon>
        <taxon>Micromonosporales</taxon>
        <taxon>Micromonosporaceae</taxon>
        <taxon>Catellatospora</taxon>
    </lineage>
</organism>
<proteinExistence type="predicted"/>
<dbReference type="AlphaFoldDB" id="A0A8J3KJA3"/>
<feature type="transmembrane region" description="Helical" evidence="2">
    <location>
        <begin position="84"/>
        <end position="101"/>
    </location>
</feature>
<keyword evidence="4" id="KW-1185">Reference proteome</keyword>
<reference evidence="3 4" key="1">
    <citation type="submission" date="2021-01" db="EMBL/GenBank/DDBJ databases">
        <title>Whole genome shotgun sequence of Catellatospora citrea NBRC 14495.</title>
        <authorList>
            <person name="Komaki H."/>
            <person name="Tamura T."/>
        </authorList>
    </citation>
    <scope>NUCLEOTIDE SEQUENCE [LARGE SCALE GENOMIC DNA]</scope>
    <source>
        <strain evidence="3 4">NBRC 14495</strain>
    </source>
</reference>
<dbReference type="Proteomes" id="UP000659904">
    <property type="component" value="Unassembled WGS sequence"/>
</dbReference>
<evidence type="ECO:0000256" key="2">
    <source>
        <dbReference type="SAM" id="Phobius"/>
    </source>
</evidence>
<comment type="caution">
    <text evidence="3">The sequence shown here is derived from an EMBL/GenBank/DDBJ whole genome shotgun (WGS) entry which is preliminary data.</text>
</comment>
<protein>
    <submittedName>
        <fullName evidence="3">Uncharacterized protein</fullName>
    </submittedName>
</protein>
<keyword evidence="2" id="KW-1133">Transmembrane helix</keyword>
<accession>A0A8J3KJA3</accession>
<evidence type="ECO:0000313" key="3">
    <source>
        <dbReference type="EMBL" id="GIF96159.1"/>
    </source>
</evidence>
<sequence>MPRTVVPPVRFRSPNAGPTGGDGLPERLVKYVPAETLAFFVPLAAVVGPEPRALLITLVAVGLAGTIGYLWLAGQKLPADERPLPHFYVLAAVAYLCWAVGTSAHAAALIGLDQVAAGVVLTMAVFLVPLADELLVRLRRPAG</sequence>
<dbReference type="RefSeq" id="WP_120320789.1">
    <property type="nucleotide sequence ID" value="NZ_BONH01000003.1"/>
</dbReference>
<feature type="transmembrane region" description="Helical" evidence="2">
    <location>
        <begin position="107"/>
        <end position="130"/>
    </location>
</feature>
<name>A0A8J3KJA3_9ACTN</name>
<keyword evidence="2" id="KW-0812">Transmembrane</keyword>
<dbReference type="EMBL" id="BONH01000003">
    <property type="protein sequence ID" value="GIF96159.1"/>
    <property type="molecule type" value="Genomic_DNA"/>
</dbReference>
<feature type="transmembrane region" description="Helical" evidence="2">
    <location>
        <begin position="53"/>
        <end position="72"/>
    </location>
</feature>
<evidence type="ECO:0000313" key="4">
    <source>
        <dbReference type="Proteomes" id="UP000659904"/>
    </source>
</evidence>
<gene>
    <name evidence="3" type="ORF">Cci01nite_12530</name>
</gene>
<keyword evidence="2" id="KW-0472">Membrane</keyword>
<feature type="region of interest" description="Disordered" evidence="1">
    <location>
        <begin position="1"/>
        <end position="22"/>
    </location>
</feature>
<evidence type="ECO:0000256" key="1">
    <source>
        <dbReference type="SAM" id="MobiDB-lite"/>
    </source>
</evidence>